<comment type="similarity">
    <text evidence="5">Belongs to the SAT4 family.</text>
</comment>
<dbReference type="Pfam" id="PF20684">
    <property type="entry name" value="Fung_rhodopsin"/>
    <property type="match status" value="1"/>
</dbReference>
<dbReference type="InterPro" id="IPR049326">
    <property type="entry name" value="Rhodopsin_dom_fungi"/>
</dbReference>
<dbReference type="EMBL" id="KV878237">
    <property type="protein sequence ID" value="OJZ90795.1"/>
    <property type="molecule type" value="Genomic_DNA"/>
</dbReference>
<feature type="transmembrane region" description="Helical" evidence="7">
    <location>
        <begin position="57"/>
        <end position="78"/>
    </location>
</feature>
<keyword evidence="2 7" id="KW-0812">Transmembrane</keyword>
<gene>
    <name evidence="9" type="ORF">ASPFODRAFT_77907</name>
</gene>
<name>A0A1M3TVN4_ASPLC</name>
<evidence type="ECO:0000256" key="2">
    <source>
        <dbReference type="ARBA" id="ARBA00022692"/>
    </source>
</evidence>
<sequence length="348" mass="38185">MSSLTAAQIEAMEANPGATRAPGIIACASITMAASAAGVILRVIARSITAMRLGLDDYFIIVGLFFNVAFNVSIYITIHFGMGKHIVYVTDAKGLTLSITIAECFYCLAICFTKLSILTFYGRIFPQRWFRLMTWFMTFVVVAYNFCSVLATWLQCVPLSHAWDPSVPATCIDYYAVVVFSGVTNVVTDFIILSMPLSVIHQLHMSSRKKRMLASVFALGFGTCIASILRCIEAQALNSADSSWDLQGAIDCTSVEICVAMITACMPSMRPLVSKIFKSNATQANSKMDPTAGTYKMSTQKGTRSRADRGWSAIDHEETQRLPEERSADELSLGSLKQAYRADVRQAV</sequence>
<dbReference type="VEuPathDB" id="FungiDB:ASPFODRAFT_77907"/>
<accession>A0A1M3TVN4</accession>
<dbReference type="Proteomes" id="UP000184063">
    <property type="component" value="Unassembled WGS sequence"/>
</dbReference>
<dbReference type="OrthoDB" id="3934549at2759"/>
<feature type="transmembrane region" description="Helical" evidence="7">
    <location>
        <begin position="98"/>
        <end position="121"/>
    </location>
</feature>
<evidence type="ECO:0000313" key="10">
    <source>
        <dbReference type="Proteomes" id="UP000184063"/>
    </source>
</evidence>
<reference evidence="10" key="1">
    <citation type="journal article" date="2017" name="Genome Biol.">
        <title>Comparative genomics reveals high biological diversity and specific adaptations in the industrially and medically important fungal genus Aspergillus.</title>
        <authorList>
            <person name="de Vries R.P."/>
            <person name="Riley R."/>
            <person name="Wiebenga A."/>
            <person name="Aguilar-Osorio G."/>
            <person name="Amillis S."/>
            <person name="Uchima C.A."/>
            <person name="Anderluh G."/>
            <person name="Asadollahi M."/>
            <person name="Askin M."/>
            <person name="Barry K."/>
            <person name="Battaglia E."/>
            <person name="Bayram O."/>
            <person name="Benocci T."/>
            <person name="Braus-Stromeyer S.A."/>
            <person name="Caldana C."/>
            <person name="Canovas D."/>
            <person name="Cerqueira G.C."/>
            <person name="Chen F."/>
            <person name="Chen W."/>
            <person name="Choi C."/>
            <person name="Clum A."/>
            <person name="Dos Santos R.A."/>
            <person name="Damasio A.R."/>
            <person name="Diallinas G."/>
            <person name="Emri T."/>
            <person name="Fekete E."/>
            <person name="Flipphi M."/>
            <person name="Freyberg S."/>
            <person name="Gallo A."/>
            <person name="Gournas C."/>
            <person name="Habgood R."/>
            <person name="Hainaut M."/>
            <person name="Harispe M.L."/>
            <person name="Henrissat B."/>
            <person name="Hilden K.S."/>
            <person name="Hope R."/>
            <person name="Hossain A."/>
            <person name="Karabika E."/>
            <person name="Karaffa L."/>
            <person name="Karanyi Z."/>
            <person name="Krasevec N."/>
            <person name="Kuo A."/>
            <person name="Kusch H."/>
            <person name="LaButti K."/>
            <person name="Lagendijk E.L."/>
            <person name="Lapidus A."/>
            <person name="Levasseur A."/>
            <person name="Lindquist E."/>
            <person name="Lipzen A."/>
            <person name="Logrieco A.F."/>
            <person name="MacCabe A."/>
            <person name="Maekelae M.R."/>
            <person name="Malavazi I."/>
            <person name="Melin P."/>
            <person name="Meyer V."/>
            <person name="Mielnichuk N."/>
            <person name="Miskei M."/>
            <person name="Molnar A.P."/>
            <person name="Mule G."/>
            <person name="Ngan C.Y."/>
            <person name="Orejas M."/>
            <person name="Orosz E."/>
            <person name="Ouedraogo J.P."/>
            <person name="Overkamp K.M."/>
            <person name="Park H.-S."/>
            <person name="Perrone G."/>
            <person name="Piumi F."/>
            <person name="Punt P.J."/>
            <person name="Ram A.F."/>
            <person name="Ramon A."/>
            <person name="Rauscher S."/>
            <person name="Record E."/>
            <person name="Riano-Pachon D.M."/>
            <person name="Robert V."/>
            <person name="Roehrig J."/>
            <person name="Ruller R."/>
            <person name="Salamov A."/>
            <person name="Salih N.S."/>
            <person name="Samson R.A."/>
            <person name="Sandor E."/>
            <person name="Sanguinetti M."/>
            <person name="Schuetze T."/>
            <person name="Sepcic K."/>
            <person name="Shelest E."/>
            <person name="Sherlock G."/>
            <person name="Sophianopoulou V."/>
            <person name="Squina F.M."/>
            <person name="Sun H."/>
            <person name="Susca A."/>
            <person name="Todd R.B."/>
            <person name="Tsang A."/>
            <person name="Unkles S.E."/>
            <person name="van de Wiele N."/>
            <person name="van Rossen-Uffink D."/>
            <person name="Oliveira J.V."/>
            <person name="Vesth T.C."/>
            <person name="Visser J."/>
            <person name="Yu J.-H."/>
            <person name="Zhou M."/>
            <person name="Andersen M.R."/>
            <person name="Archer D.B."/>
            <person name="Baker S.E."/>
            <person name="Benoit I."/>
            <person name="Brakhage A.A."/>
            <person name="Braus G.H."/>
            <person name="Fischer R."/>
            <person name="Frisvad J.C."/>
            <person name="Goldman G.H."/>
            <person name="Houbraken J."/>
            <person name="Oakley B."/>
            <person name="Pocsi I."/>
            <person name="Scazzocchio C."/>
            <person name="Seiboth B."/>
            <person name="vanKuyk P.A."/>
            <person name="Wortman J."/>
            <person name="Dyer P.S."/>
            <person name="Grigoriev I.V."/>
        </authorList>
    </citation>
    <scope>NUCLEOTIDE SEQUENCE [LARGE SCALE GENOMIC DNA]</scope>
    <source>
        <strain evidence="10">CBS 106.47</strain>
    </source>
</reference>
<keyword evidence="4 7" id="KW-0472">Membrane</keyword>
<dbReference type="InterPro" id="IPR052337">
    <property type="entry name" value="SAT4-like"/>
</dbReference>
<comment type="subcellular location">
    <subcellularLocation>
        <location evidence="1">Membrane</location>
        <topology evidence="1">Multi-pass membrane protein</topology>
    </subcellularLocation>
</comment>
<feature type="compositionally biased region" description="Basic and acidic residues" evidence="6">
    <location>
        <begin position="305"/>
        <end position="328"/>
    </location>
</feature>
<evidence type="ECO:0000259" key="8">
    <source>
        <dbReference type="Pfam" id="PF20684"/>
    </source>
</evidence>
<dbReference type="GO" id="GO:0016020">
    <property type="term" value="C:membrane"/>
    <property type="evidence" value="ECO:0007669"/>
    <property type="project" value="UniProtKB-SubCell"/>
</dbReference>
<dbReference type="PANTHER" id="PTHR33048:SF47">
    <property type="entry name" value="INTEGRAL MEMBRANE PROTEIN-RELATED"/>
    <property type="match status" value="1"/>
</dbReference>
<feature type="transmembrane region" description="Helical" evidence="7">
    <location>
        <begin position="133"/>
        <end position="154"/>
    </location>
</feature>
<organism evidence="9 10">
    <name type="scientific">Aspergillus luchuensis (strain CBS 106.47)</name>
    <dbReference type="NCBI Taxonomy" id="1137211"/>
    <lineage>
        <taxon>Eukaryota</taxon>
        <taxon>Fungi</taxon>
        <taxon>Dikarya</taxon>
        <taxon>Ascomycota</taxon>
        <taxon>Pezizomycotina</taxon>
        <taxon>Eurotiomycetes</taxon>
        <taxon>Eurotiomycetidae</taxon>
        <taxon>Eurotiales</taxon>
        <taxon>Aspergillaceae</taxon>
        <taxon>Aspergillus</taxon>
        <taxon>Aspergillus subgen. Circumdati</taxon>
    </lineage>
</organism>
<evidence type="ECO:0000256" key="6">
    <source>
        <dbReference type="SAM" id="MobiDB-lite"/>
    </source>
</evidence>
<evidence type="ECO:0000256" key="5">
    <source>
        <dbReference type="ARBA" id="ARBA00038359"/>
    </source>
</evidence>
<feature type="region of interest" description="Disordered" evidence="6">
    <location>
        <begin position="286"/>
        <end position="328"/>
    </location>
</feature>
<evidence type="ECO:0000256" key="4">
    <source>
        <dbReference type="ARBA" id="ARBA00023136"/>
    </source>
</evidence>
<keyword evidence="3 7" id="KW-1133">Transmembrane helix</keyword>
<feature type="domain" description="Rhodopsin" evidence="8">
    <location>
        <begin position="41"/>
        <end position="275"/>
    </location>
</feature>
<feature type="transmembrane region" description="Helical" evidence="7">
    <location>
        <begin position="23"/>
        <end position="45"/>
    </location>
</feature>
<feature type="transmembrane region" description="Helical" evidence="7">
    <location>
        <begin position="212"/>
        <end position="229"/>
    </location>
</feature>
<feature type="transmembrane region" description="Helical" evidence="7">
    <location>
        <begin position="174"/>
        <end position="200"/>
    </location>
</feature>
<evidence type="ECO:0000313" key="9">
    <source>
        <dbReference type="EMBL" id="OJZ90795.1"/>
    </source>
</evidence>
<evidence type="ECO:0000256" key="3">
    <source>
        <dbReference type="ARBA" id="ARBA00022989"/>
    </source>
</evidence>
<protein>
    <recommendedName>
        <fullName evidence="8">Rhodopsin domain-containing protein</fullName>
    </recommendedName>
</protein>
<evidence type="ECO:0000256" key="7">
    <source>
        <dbReference type="SAM" id="Phobius"/>
    </source>
</evidence>
<proteinExistence type="inferred from homology"/>
<evidence type="ECO:0000256" key="1">
    <source>
        <dbReference type="ARBA" id="ARBA00004141"/>
    </source>
</evidence>
<dbReference type="AlphaFoldDB" id="A0A1M3TVN4"/>
<dbReference type="PANTHER" id="PTHR33048">
    <property type="entry name" value="PTH11-LIKE INTEGRAL MEMBRANE PROTEIN (AFU_ORTHOLOGUE AFUA_5G11245)"/>
    <property type="match status" value="1"/>
</dbReference>